<dbReference type="PANTHER" id="PTHR35525">
    <property type="entry name" value="BLL6575 PROTEIN"/>
    <property type="match status" value="1"/>
</dbReference>
<comment type="caution">
    <text evidence="2">The sequence shown here is derived from an EMBL/GenBank/DDBJ whole genome shotgun (WGS) entry which is preliminary data.</text>
</comment>
<gene>
    <name evidence="2" type="ORF">HXX02_14695</name>
</gene>
<accession>A0ABT1P6F8</accession>
<organism evidence="2 3">
    <name type="scientific">Microbulbifer elongatus</name>
    <dbReference type="NCBI Taxonomy" id="86173"/>
    <lineage>
        <taxon>Bacteria</taxon>
        <taxon>Pseudomonadati</taxon>
        <taxon>Pseudomonadota</taxon>
        <taxon>Gammaproteobacteria</taxon>
        <taxon>Cellvibrionales</taxon>
        <taxon>Microbulbiferaceae</taxon>
        <taxon>Microbulbifer</taxon>
    </lineage>
</organism>
<proteinExistence type="predicted"/>
<dbReference type="Pfam" id="PF07336">
    <property type="entry name" value="ABATE"/>
    <property type="match status" value="1"/>
</dbReference>
<keyword evidence="3" id="KW-1185">Reference proteome</keyword>
<name>A0ABT1P6F8_9GAMM</name>
<evidence type="ECO:0000313" key="3">
    <source>
        <dbReference type="Proteomes" id="UP001205566"/>
    </source>
</evidence>
<evidence type="ECO:0000259" key="1">
    <source>
        <dbReference type="Pfam" id="PF11706"/>
    </source>
</evidence>
<sequence length="191" mass="21403">MSYSDFIFVANNLALDFLNTESLAGESVVERLTSGEKVLDWLQEAALGSLRNSEASPNLLELAIRLREEMKECLAMAKLGKPYGADTVNLILEQGAPTLNLGWDDKSGRFIVTERYGAITDEALLHPVAHAFVQLVTDIDLNLVKQCEAPDCILMFHDQTKSHRRRWCSMALCGNRMKVAAHRTRAQQKLR</sequence>
<dbReference type="Gene3D" id="1.10.3300.10">
    <property type="entry name" value="Jann2411-like domain"/>
    <property type="match status" value="1"/>
</dbReference>
<dbReference type="InterPro" id="IPR010852">
    <property type="entry name" value="ABATE"/>
</dbReference>
<feature type="domain" description="Zinc finger CGNR" evidence="1">
    <location>
        <begin position="144"/>
        <end position="185"/>
    </location>
</feature>
<dbReference type="PANTHER" id="PTHR35525:SF3">
    <property type="entry name" value="BLL6575 PROTEIN"/>
    <property type="match status" value="1"/>
</dbReference>
<dbReference type="EMBL" id="JACASI010000037">
    <property type="protein sequence ID" value="MCQ3830686.1"/>
    <property type="molecule type" value="Genomic_DNA"/>
</dbReference>
<evidence type="ECO:0000313" key="2">
    <source>
        <dbReference type="EMBL" id="MCQ3830686.1"/>
    </source>
</evidence>
<dbReference type="RefSeq" id="WP_255875594.1">
    <property type="nucleotide sequence ID" value="NZ_JACASI010000037.1"/>
</dbReference>
<dbReference type="InterPro" id="IPR021005">
    <property type="entry name" value="Znf_CGNR"/>
</dbReference>
<protein>
    <submittedName>
        <fullName evidence="2">CGNR zinc finger domain-containing protein</fullName>
    </submittedName>
</protein>
<dbReference type="SUPFAM" id="SSF160904">
    <property type="entry name" value="Jann2411-like"/>
    <property type="match status" value="1"/>
</dbReference>
<dbReference type="InterPro" id="IPR023286">
    <property type="entry name" value="ABATE_dom_sf"/>
</dbReference>
<reference evidence="2" key="1">
    <citation type="thesis" date="2020" institute="Technische Universitat Dresden" country="Dresden, Germany">
        <title>The Agarolytic System of Microbulbifer elongatus PORT2, Isolated from Batu Karas, Pangandaran West Java Indonesia.</title>
        <authorList>
            <person name="Anggraeni S.R."/>
        </authorList>
    </citation>
    <scope>NUCLEOTIDE SEQUENCE</scope>
    <source>
        <strain evidence="2">PORT2</strain>
    </source>
</reference>
<dbReference type="Proteomes" id="UP001205566">
    <property type="component" value="Unassembled WGS sequence"/>
</dbReference>
<dbReference type="Pfam" id="PF11706">
    <property type="entry name" value="zf-CGNR"/>
    <property type="match status" value="1"/>
</dbReference>